<accession>A0ABY6N4K8</accession>
<sequence length="409" mass="46060">MANPITLNSKNPPTLLAYGFRPFFLLLTSYIILTTLLWGMHWAGFISLIFTDNIIEWHIYEMLFGLAAAGIAGFLLTALPEFFERVTPVTGKPLLWAIILWAAGRLSFWMIDLLGPIIVSIVNLSFWLWLLYQVIKPVLSDPQKRHSALAFSIMLLTTIQIIFFISKIDSLRLMTGITADSIAILKMAVGAFMILILSVLQRVNTGVINGQLEQLEINELFISRPPRYYLAMFTLLLFTIVEFLLPGNHILAWLAFAVSAAILNTLNDFFIKDVRLFTIPLVWPLASILMLMALGYGFMAVDYLDDSFYSINHFRHILTTGALGLAYIMIMSIVSTVHTGRILQANRWLNVTVALIIIASLLRASIAFFPQYAPMLFFSSSLIWVGAFVVYLFRFSLFLISPRADGLPG</sequence>
<organism evidence="2 3">
    <name type="scientific">Alkalimarinus alittae</name>
    <dbReference type="NCBI Taxonomy" id="2961619"/>
    <lineage>
        <taxon>Bacteria</taxon>
        <taxon>Pseudomonadati</taxon>
        <taxon>Pseudomonadota</taxon>
        <taxon>Gammaproteobacteria</taxon>
        <taxon>Alteromonadales</taxon>
        <taxon>Alteromonadaceae</taxon>
        <taxon>Alkalimarinus</taxon>
    </lineage>
</organism>
<feature type="transmembrane region" description="Helical" evidence="1">
    <location>
        <begin position="23"/>
        <end position="50"/>
    </location>
</feature>
<feature type="transmembrane region" description="Helical" evidence="1">
    <location>
        <begin position="147"/>
        <end position="165"/>
    </location>
</feature>
<dbReference type="InterPro" id="IPR010266">
    <property type="entry name" value="NnrS"/>
</dbReference>
<proteinExistence type="predicted"/>
<feature type="transmembrane region" description="Helical" evidence="1">
    <location>
        <begin position="375"/>
        <end position="393"/>
    </location>
</feature>
<dbReference type="RefSeq" id="WP_265048537.1">
    <property type="nucleotide sequence ID" value="NZ_CP100390.1"/>
</dbReference>
<evidence type="ECO:0000313" key="2">
    <source>
        <dbReference type="EMBL" id="UZE97056.1"/>
    </source>
</evidence>
<feature type="transmembrane region" description="Helical" evidence="1">
    <location>
        <begin position="348"/>
        <end position="369"/>
    </location>
</feature>
<dbReference type="Proteomes" id="UP001163739">
    <property type="component" value="Chromosome"/>
</dbReference>
<feature type="transmembrane region" description="Helical" evidence="1">
    <location>
        <begin position="251"/>
        <end position="270"/>
    </location>
</feature>
<feature type="transmembrane region" description="Helical" evidence="1">
    <location>
        <begin position="282"/>
        <end position="301"/>
    </location>
</feature>
<dbReference type="Pfam" id="PF05940">
    <property type="entry name" value="NnrS"/>
    <property type="match status" value="1"/>
</dbReference>
<evidence type="ECO:0000256" key="1">
    <source>
        <dbReference type="SAM" id="Phobius"/>
    </source>
</evidence>
<feature type="transmembrane region" description="Helical" evidence="1">
    <location>
        <begin position="228"/>
        <end position="245"/>
    </location>
</feature>
<protein>
    <submittedName>
        <fullName evidence="2">NnrS family protein</fullName>
    </submittedName>
</protein>
<keyword evidence="1" id="KW-0812">Transmembrane</keyword>
<feature type="transmembrane region" description="Helical" evidence="1">
    <location>
        <begin position="177"/>
        <end position="200"/>
    </location>
</feature>
<feature type="transmembrane region" description="Helical" evidence="1">
    <location>
        <begin position="117"/>
        <end position="135"/>
    </location>
</feature>
<reference evidence="2" key="1">
    <citation type="submission" date="2022-06" db="EMBL/GenBank/DDBJ databases">
        <title>Alkalimarinus sp. nov., isolated from gut of a Alitta virens.</title>
        <authorList>
            <person name="Yang A.I."/>
            <person name="Shin N.-R."/>
        </authorList>
    </citation>
    <scope>NUCLEOTIDE SEQUENCE</scope>
    <source>
        <strain evidence="2">A2M4</strain>
    </source>
</reference>
<feature type="transmembrane region" description="Helical" evidence="1">
    <location>
        <begin position="313"/>
        <end position="336"/>
    </location>
</feature>
<keyword evidence="1" id="KW-1133">Transmembrane helix</keyword>
<name>A0ABY6N4K8_9ALTE</name>
<keyword evidence="1" id="KW-0472">Membrane</keyword>
<dbReference type="EMBL" id="CP100390">
    <property type="protein sequence ID" value="UZE97056.1"/>
    <property type="molecule type" value="Genomic_DNA"/>
</dbReference>
<gene>
    <name evidence="2" type="ORF">NKI27_04720</name>
</gene>
<feature type="transmembrane region" description="Helical" evidence="1">
    <location>
        <begin position="62"/>
        <end position="82"/>
    </location>
</feature>
<evidence type="ECO:0000313" key="3">
    <source>
        <dbReference type="Proteomes" id="UP001163739"/>
    </source>
</evidence>
<keyword evidence="3" id="KW-1185">Reference proteome</keyword>